<gene>
    <name evidence="2" type="ORF">FM101_03465</name>
</gene>
<dbReference type="RefSeq" id="WP_086995496.1">
    <property type="nucleotide sequence ID" value="NZ_FUHW01000015.1"/>
</dbReference>
<proteinExistence type="predicted"/>
<organism evidence="2 3">
    <name type="scientific">Arthrobacter rhombi</name>
    <dbReference type="NCBI Taxonomy" id="71253"/>
    <lineage>
        <taxon>Bacteria</taxon>
        <taxon>Bacillati</taxon>
        <taxon>Actinomycetota</taxon>
        <taxon>Actinomycetes</taxon>
        <taxon>Micrococcales</taxon>
        <taxon>Micrococcaceae</taxon>
        <taxon>Arthrobacter</taxon>
    </lineage>
</organism>
<evidence type="ECO:0000256" key="1">
    <source>
        <dbReference type="SAM" id="Phobius"/>
    </source>
</evidence>
<keyword evidence="3" id="KW-1185">Reference proteome</keyword>
<sequence>MNHQGVAHVHHHHHGVEYIVAGVGILLLFLAFAVLQSIISGHVFGPMYIGVVFGVYALAIGTTFWARH</sequence>
<dbReference type="Proteomes" id="UP000195913">
    <property type="component" value="Unassembled WGS sequence"/>
</dbReference>
<protein>
    <submittedName>
        <fullName evidence="2">Uncharacterized protein</fullName>
    </submittedName>
</protein>
<keyword evidence="1" id="KW-1133">Transmembrane helix</keyword>
<reference evidence="2 3" key="1">
    <citation type="submission" date="2017-02" db="EMBL/GenBank/DDBJ databases">
        <authorList>
            <person name="Peterson S.W."/>
        </authorList>
    </citation>
    <scope>NUCLEOTIDE SEQUENCE [LARGE SCALE GENOMIC DNA]</scope>
    <source>
        <strain evidence="2 3">B Ar 00.02</strain>
    </source>
</reference>
<keyword evidence="1" id="KW-0812">Transmembrane</keyword>
<dbReference type="EMBL" id="FUHW01000015">
    <property type="protein sequence ID" value="SJM54072.1"/>
    <property type="molecule type" value="Genomic_DNA"/>
</dbReference>
<feature type="transmembrane region" description="Helical" evidence="1">
    <location>
        <begin position="45"/>
        <end position="66"/>
    </location>
</feature>
<evidence type="ECO:0000313" key="2">
    <source>
        <dbReference type="EMBL" id="SJM54072.1"/>
    </source>
</evidence>
<evidence type="ECO:0000313" key="3">
    <source>
        <dbReference type="Proteomes" id="UP000195913"/>
    </source>
</evidence>
<keyword evidence="1" id="KW-0472">Membrane</keyword>
<accession>A0A1R4FE82</accession>
<dbReference type="AlphaFoldDB" id="A0A1R4FE82"/>
<name>A0A1R4FE82_9MICC</name>
<feature type="transmembrane region" description="Helical" evidence="1">
    <location>
        <begin position="18"/>
        <end position="39"/>
    </location>
</feature>